<name>A0AAW6RQU2_9BURK</name>
<dbReference type="RefSeq" id="WP_279524851.1">
    <property type="nucleotide sequence ID" value="NZ_JARVII010000022.1"/>
</dbReference>
<accession>A0AAW6RQU2</accession>
<evidence type="ECO:0000313" key="2">
    <source>
        <dbReference type="Proteomes" id="UP001237156"/>
    </source>
</evidence>
<protein>
    <submittedName>
        <fullName evidence="1">Uncharacterized protein</fullName>
    </submittedName>
</protein>
<reference evidence="1 2" key="1">
    <citation type="submission" date="2023-04" db="EMBL/GenBank/DDBJ databases">
        <title>Ottowia paracancer sp. nov., isolated from human stomach.</title>
        <authorList>
            <person name="Song Y."/>
        </authorList>
    </citation>
    <scope>NUCLEOTIDE SEQUENCE [LARGE SCALE GENOMIC DNA]</scope>
    <source>
        <strain evidence="1 2">10c7w1</strain>
    </source>
</reference>
<gene>
    <name evidence="1" type="ORF">QB898_10125</name>
</gene>
<keyword evidence="2" id="KW-1185">Reference proteome</keyword>
<comment type="caution">
    <text evidence="1">The sequence shown here is derived from an EMBL/GenBank/DDBJ whole genome shotgun (WGS) entry which is preliminary data.</text>
</comment>
<dbReference type="EMBL" id="JARVII010000022">
    <property type="protein sequence ID" value="MDG9700060.1"/>
    <property type="molecule type" value="Genomic_DNA"/>
</dbReference>
<dbReference type="AlphaFoldDB" id="A0AAW6RQU2"/>
<dbReference type="Pfam" id="PF21813">
    <property type="entry name" value="DUF6882"/>
    <property type="match status" value="1"/>
</dbReference>
<organism evidence="1 2">
    <name type="scientific">Ottowia cancrivicina</name>
    <dbReference type="NCBI Taxonomy" id="3040346"/>
    <lineage>
        <taxon>Bacteria</taxon>
        <taxon>Pseudomonadati</taxon>
        <taxon>Pseudomonadota</taxon>
        <taxon>Betaproteobacteria</taxon>
        <taxon>Burkholderiales</taxon>
        <taxon>Comamonadaceae</taxon>
        <taxon>Ottowia</taxon>
    </lineage>
</organism>
<dbReference type="Proteomes" id="UP001237156">
    <property type="component" value="Unassembled WGS sequence"/>
</dbReference>
<proteinExistence type="predicted"/>
<evidence type="ECO:0000313" key="1">
    <source>
        <dbReference type="EMBL" id="MDG9700060.1"/>
    </source>
</evidence>
<dbReference type="InterPro" id="IPR049249">
    <property type="entry name" value="DUF6882"/>
</dbReference>
<sequence>MSFLGWLFGGRRGRVQEQARVLSADEQMRRLLARFGALGMEKQAGLQELVGEASWSGDVAAQSLTFDNGFSCRIQAIGSYSLRNDTWRWAWTNAKAGWPDEALADARAMREYGRSHGLALLLDETDFALERRWVHAIGMTASALCKADAYYLANYGEGILVCTVYSPEVAAKNAAINADISELATISTTLEQLFSNFELNYRRALRCYLKAKGFDLTEDSVAGGSEITARKEGVRVTARFNELGLLQALDGAPAPIPPAAAPEPVPGP</sequence>